<dbReference type="PANTHER" id="PTHR46696:SF6">
    <property type="entry name" value="P450, PUTATIVE (EUROFUNG)-RELATED"/>
    <property type="match status" value="1"/>
</dbReference>
<keyword evidence="4 9" id="KW-0479">Metal-binding</keyword>
<accession>A0A975NS41</accession>
<evidence type="ECO:0000256" key="3">
    <source>
        <dbReference type="ARBA" id="ARBA00022617"/>
    </source>
</evidence>
<dbReference type="AlphaFoldDB" id="A0A975NS41"/>
<evidence type="ECO:0000256" key="6">
    <source>
        <dbReference type="ARBA" id="ARBA00023004"/>
    </source>
</evidence>
<comment type="similarity">
    <text evidence="2 9">Belongs to the cytochrome P450 family.</text>
</comment>
<dbReference type="PANTHER" id="PTHR46696">
    <property type="entry name" value="P450, PUTATIVE (EUROFUNG)-RELATED"/>
    <property type="match status" value="1"/>
</dbReference>
<dbReference type="PRINTS" id="PR00385">
    <property type="entry name" value="P450"/>
</dbReference>
<dbReference type="Gene3D" id="1.10.630.10">
    <property type="entry name" value="Cytochrome P450"/>
    <property type="match status" value="1"/>
</dbReference>
<keyword evidence="7 9" id="KW-0503">Monooxygenase</keyword>
<keyword evidence="5 9" id="KW-0560">Oxidoreductase</keyword>
<dbReference type="GO" id="GO:0020037">
    <property type="term" value="F:heme binding"/>
    <property type="evidence" value="ECO:0007669"/>
    <property type="project" value="InterPro"/>
</dbReference>
<comment type="cofactor">
    <cofactor evidence="1">
        <name>heme</name>
        <dbReference type="ChEBI" id="CHEBI:30413"/>
    </cofactor>
</comment>
<evidence type="ECO:0000256" key="1">
    <source>
        <dbReference type="ARBA" id="ARBA00001971"/>
    </source>
</evidence>
<evidence type="ECO:0000313" key="10">
    <source>
        <dbReference type="EMBL" id="QWG20005.1"/>
    </source>
</evidence>
<dbReference type="GO" id="GO:0004497">
    <property type="term" value="F:monooxygenase activity"/>
    <property type="evidence" value="ECO:0007669"/>
    <property type="project" value="UniProtKB-KW"/>
</dbReference>
<dbReference type="InterPro" id="IPR001128">
    <property type="entry name" value="Cyt_P450"/>
</dbReference>
<sequence length="413" mass="46310">MSDPARAIPDAAPAMPEHPPVKDWVHDFDHTDPHWTENPYPIWDELRAASPVVHTDRFLGCYMPTTYEAVKEIAYDTTHFSSRRVIVRDVRPPITNTAPPITSDPPEHKPAKQLLLPPFTPDAMKKLEPRVRAICNELIDEFIADGKCDAAARYTKHIPVRAIAHMLGIPEKDSDQFIKWIHEILELGIKDDATMMRAVQEMTGYFHGHIEARKKNPTDDLIMTMMNARDKNGQPLADGHVLGSLRLLLIAGIDTTWSAIGASLWHLAKTPADRDRLIAEPELMPTAIEELLRAYAPVTMAREVMKDTVISGCPVKHDNMVLLSFPAANRDPAVFPDADKVVIDRKENRHVAFGLGIHRCVGSNLARMEMTVAIEEWLKRIPDFKLDPAGQVKWSEGTVRGPRQLPVLFGKSA</sequence>
<dbReference type="Pfam" id="PF00067">
    <property type="entry name" value="p450"/>
    <property type="match status" value="1"/>
</dbReference>
<dbReference type="Proteomes" id="UP000680805">
    <property type="component" value="Chromosome"/>
</dbReference>
<dbReference type="PROSITE" id="PS00086">
    <property type="entry name" value="CYTOCHROME_P450"/>
    <property type="match status" value="1"/>
</dbReference>
<dbReference type="EMBL" id="CP076135">
    <property type="protein sequence ID" value="QWG20005.1"/>
    <property type="molecule type" value="Genomic_DNA"/>
</dbReference>
<name>A0A975NS41_9BRAD</name>
<evidence type="ECO:0000256" key="2">
    <source>
        <dbReference type="ARBA" id="ARBA00010617"/>
    </source>
</evidence>
<dbReference type="GO" id="GO:0005506">
    <property type="term" value="F:iron ion binding"/>
    <property type="evidence" value="ECO:0007669"/>
    <property type="project" value="InterPro"/>
</dbReference>
<protein>
    <submittedName>
        <fullName evidence="10">Cytochrome P450</fullName>
    </submittedName>
</protein>
<dbReference type="InterPro" id="IPR036396">
    <property type="entry name" value="Cyt_P450_sf"/>
</dbReference>
<proteinExistence type="inferred from homology"/>
<keyword evidence="3 9" id="KW-0349">Heme</keyword>
<evidence type="ECO:0000256" key="8">
    <source>
        <dbReference type="ARBA" id="ARBA00043906"/>
    </source>
</evidence>
<dbReference type="GO" id="GO:0016705">
    <property type="term" value="F:oxidoreductase activity, acting on paired donors, with incorporation or reduction of molecular oxygen"/>
    <property type="evidence" value="ECO:0007669"/>
    <property type="project" value="InterPro"/>
</dbReference>
<dbReference type="SUPFAM" id="SSF48264">
    <property type="entry name" value="Cytochrome P450"/>
    <property type="match status" value="1"/>
</dbReference>
<keyword evidence="6 9" id="KW-0408">Iron</keyword>
<evidence type="ECO:0000256" key="5">
    <source>
        <dbReference type="ARBA" id="ARBA00023002"/>
    </source>
</evidence>
<reference evidence="10" key="1">
    <citation type="submission" date="2021-06" db="EMBL/GenBank/DDBJ databases">
        <title>Bradyrhizobium sp. S2-11-2 Genome sequencing.</title>
        <authorList>
            <person name="Jin L."/>
        </authorList>
    </citation>
    <scope>NUCLEOTIDE SEQUENCE</scope>
    <source>
        <strain evidence="10">S2-11-2</strain>
    </source>
</reference>
<evidence type="ECO:0000313" key="11">
    <source>
        <dbReference type="Proteomes" id="UP000680805"/>
    </source>
</evidence>
<evidence type="ECO:0000256" key="4">
    <source>
        <dbReference type="ARBA" id="ARBA00022723"/>
    </source>
</evidence>
<organism evidence="10 11">
    <name type="scientific">Bradyrhizobium sediminis</name>
    <dbReference type="NCBI Taxonomy" id="2840469"/>
    <lineage>
        <taxon>Bacteria</taxon>
        <taxon>Pseudomonadati</taxon>
        <taxon>Pseudomonadota</taxon>
        <taxon>Alphaproteobacteria</taxon>
        <taxon>Hyphomicrobiales</taxon>
        <taxon>Nitrobacteraceae</taxon>
        <taxon>Bradyrhizobium</taxon>
    </lineage>
</organism>
<dbReference type="FunFam" id="1.10.630.10:FF:000018">
    <property type="entry name" value="Cytochrome P450 monooxygenase"/>
    <property type="match status" value="1"/>
</dbReference>
<evidence type="ECO:0000256" key="7">
    <source>
        <dbReference type="ARBA" id="ARBA00023033"/>
    </source>
</evidence>
<dbReference type="InterPro" id="IPR017972">
    <property type="entry name" value="Cyt_P450_CS"/>
</dbReference>
<dbReference type="PRINTS" id="PR00359">
    <property type="entry name" value="BP450"/>
</dbReference>
<gene>
    <name evidence="10" type="ORF">KMZ68_09365</name>
</gene>
<dbReference type="KEGG" id="bsei:KMZ68_09365"/>
<evidence type="ECO:0000256" key="9">
    <source>
        <dbReference type="RuleBase" id="RU000461"/>
    </source>
</evidence>
<dbReference type="InterPro" id="IPR002397">
    <property type="entry name" value="Cyt_P450_B"/>
</dbReference>
<comment type="function">
    <text evidence="8">Cytochromes P450 are a group of heme-thiolate monooxygenases. They oxidize a variety of structurally unrelated compounds, including steroids, fatty acids, and xenobiotics.</text>
</comment>